<protein>
    <recommendedName>
        <fullName evidence="4">F-box domain-containing protein</fullName>
    </recommendedName>
</protein>
<gene>
    <name evidence="2" type="ORF">PCOR1329_LOCUS83049</name>
</gene>
<dbReference type="Proteomes" id="UP001189429">
    <property type="component" value="Unassembled WGS sequence"/>
</dbReference>
<accession>A0ABN9Y9Y2</accession>
<keyword evidence="3" id="KW-1185">Reference proteome</keyword>
<proteinExistence type="predicted"/>
<reference evidence="2" key="1">
    <citation type="submission" date="2023-10" db="EMBL/GenBank/DDBJ databases">
        <authorList>
            <person name="Chen Y."/>
            <person name="Shah S."/>
            <person name="Dougan E. K."/>
            <person name="Thang M."/>
            <person name="Chan C."/>
        </authorList>
    </citation>
    <scope>NUCLEOTIDE SEQUENCE [LARGE SCALE GENOMIC DNA]</scope>
</reference>
<organism evidence="2 3">
    <name type="scientific">Prorocentrum cordatum</name>
    <dbReference type="NCBI Taxonomy" id="2364126"/>
    <lineage>
        <taxon>Eukaryota</taxon>
        <taxon>Sar</taxon>
        <taxon>Alveolata</taxon>
        <taxon>Dinophyceae</taxon>
        <taxon>Prorocentrales</taxon>
        <taxon>Prorocentraceae</taxon>
        <taxon>Prorocentrum</taxon>
    </lineage>
</organism>
<feature type="region of interest" description="Disordered" evidence="1">
    <location>
        <begin position="1"/>
        <end position="57"/>
    </location>
</feature>
<comment type="caution">
    <text evidence="2">The sequence shown here is derived from an EMBL/GenBank/DDBJ whole genome shotgun (WGS) entry which is preliminary data.</text>
</comment>
<dbReference type="EMBL" id="CAUYUJ010021994">
    <property type="protein sequence ID" value="CAK0908352.1"/>
    <property type="molecule type" value="Genomic_DNA"/>
</dbReference>
<feature type="non-terminal residue" evidence="2">
    <location>
        <position position="1"/>
    </location>
</feature>
<evidence type="ECO:0000313" key="3">
    <source>
        <dbReference type="Proteomes" id="UP001189429"/>
    </source>
</evidence>
<sequence length="201" mass="20852">GQGGRGAGRGPRPAQPRGPPPAAGGCPWPPPPSPRAAADGRGPPGQGPMLAAAAKGETAPTRFPTLALQQVAASLDVAGLGRCGAVARDWRLAITRRAEEKALRRQFGGEEGGWLARHSPRSRSQALRRLSRGARLGAGTAPAWRALPLQGPPSAWRESHTIVALPRQLSTGSGPGRCSDRWGWRGPVPRGALRSCGVSAF</sequence>
<feature type="compositionally biased region" description="Pro residues" evidence="1">
    <location>
        <begin position="13"/>
        <end position="34"/>
    </location>
</feature>
<evidence type="ECO:0000313" key="2">
    <source>
        <dbReference type="EMBL" id="CAK0908352.1"/>
    </source>
</evidence>
<evidence type="ECO:0000256" key="1">
    <source>
        <dbReference type="SAM" id="MobiDB-lite"/>
    </source>
</evidence>
<evidence type="ECO:0008006" key="4">
    <source>
        <dbReference type="Google" id="ProtNLM"/>
    </source>
</evidence>
<name>A0ABN9Y9Y2_9DINO</name>